<dbReference type="GO" id="GO:0016020">
    <property type="term" value="C:membrane"/>
    <property type="evidence" value="ECO:0007669"/>
    <property type="project" value="UniProtKB-SubCell"/>
</dbReference>
<evidence type="ECO:0000259" key="4">
    <source>
        <dbReference type="Pfam" id="PF23263"/>
    </source>
</evidence>
<protein>
    <recommendedName>
        <fullName evidence="4">Mucin-4-like C8-3 domain-containing protein</fullName>
    </recommendedName>
</protein>
<feature type="domain" description="Mucin-4-like C8-3" evidence="4">
    <location>
        <begin position="76"/>
        <end position="115"/>
    </location>
</feature>
<dbReference type="PANTHER" id="PTHR13802">
    <property type="entry name" value="MUCIN 4-RELATED"/>
    <property type="match status" value="1"/>
</dbReference>
<keyword evidence="2" id="KW-0472">Membrane</keyword>
<dbReference type="PANTHER" id="PTHR13802:SF59">
    <property type="entry name" value="SUSHI DOMAIN-CONTAINING PROTEIN 2"/>
    <property type="match status" value="1"/>
</dbReference>
<feature type="non-terminal residue" evidence="5">
    <location>
        <position position="1"/>
    </location>
</feature>
<evidence type="ECO:0000256" key="2">
    <source>
        <dbReference type="ARBA" id="ARBA00023136"/>
    </source>
</evidence>
<sequence>DDLTAKDGTVLDMNASMRDIHYIFGMSWYVSDNESLFTQTRTTDFDMSIDEETTVSPQSDYYMPVFLDEIQSVVVPNDTEEVCGENTECQFDYMVSGKKSIAVAMLMFSELFEERLKDVSQVVRCPYFSASGIENGSRNLTGLQVG</sequence>
<feature type="non-terminal residue" evidence="5">
    <location>
        <position position="146"/>
    </location>
</feature>
<evidence type="ECO:0000313" key="5">
    <source>
        <dbReference type="EMBL" id="CEK59546.1"/>
    </source>
</evidence>
<dbReference type="EMBL" id="HACG01012681">
    <property type="protein sequence ID" value="CEK59546.1"/>
    <property type="molecule type" value="Transcribed_RNA"/>
</dbReference>
<proteinExistence type="predicted"/>
<dbReference type="InterPro" id="IPR051495">
    <property type="entry name" value="Epithelial_Barrier/Signaling"/>
</dbReference>
<dbReference type="AlphaFoldDB" id="A0A0B6YUS8"/>
<reference evidence="5" key="1">
    <citation type="submission" date="2014-12" db="EMBL/GenBank/DDBJ databases">
        <title>Insight into the proteome of Arion vulgaris.</title>
        <authorList>
            <person name="Aradska J."/>
            <person name="Bulat T."/>
            <person name="Smidak R."/>
            <person name="Sarate P."/>
            <person name="Gangsoo J."/>
            <person name="Sialana F."/>
            <person name="Bilban M."/>
            <person name="Lubec G."/>
        </authorList>
    </citation>
    <scope>NUCLEOTIDE SEQUENCE</scope>
    <source>
        <tissue evidence="5">Skin</tissue>
    </source>
</reference>
<dbReference type="InterPro" id="IPR056619">
    <property type="entry name" value="C8-3_MUC4"/>
</dbReference>
<keyword evidence="3" id="KW-1015">Disulfide bond</keyword>
<dbReference type="Pfam" id="PF23263">
    <property type="entry name" value="C8-3_MUC4"/>
    <property type="match status" value="1"/>
</dbReference>
<comment type="subcellular location">
    <subcellularLocation>
        <location evidence="1">Membrane</location>
    </subcellularLocation>
</comment>
<accession>A0A0B6YUS8</accession>
<gene>
    <name evidence="5" type="primary">ORF36660</name>
</gene>
<evidence type="ECO:0000256" key="3">
    <source>
        <dbReference type="ARBA" id="ARBA00023157"/>
    </source>
</evidence>
<name>A0A0B6YUS8_9EUPU</name>
<organism evidence="5">
    <name type="scientific">Arion vulgaris</name>
    <dbReference type="NCBI Taxonomy" id="1028688"/>
    <lineage>
        <taxon>Eukaryota</taxon>
        <taxon>Metazoa</taxon>
        <taxon>Spiralia</taxon>
        <taxon>Lophotrochozoa</taxon>
        <taxon>Mollusca</taxon>
        <taxon>Gastropoda</taxon>
        <taxon>Heterobranchia</taxon>
        <taxon>Euthyneura</taxon>
        <taxon>Panpulmonata</taxon>
        <taxon>Eupulmonata</taxon>
        <taxon>Stylommatophora</taxon>
        <taxon>Helicina</taxon>
        <taxon>Arionoidea</taxon>
        <taxon>Arionidae</taxon>
        <taxon>Arion</taxon>
    </lineage>
</organism>
<evidence type="ECO:0000256" key="1">
    <source>
        <dbReference type="ARBA" id="ARBA00004370"/>
    </source>
</evidence>